<dbReference type="InterPro" id="IPR013106">
    <property type="entry name" value="Ig_V-set"/>
</dbReference>
<dbReference type="InterPro" id="IPR007110">
    <property type="entry name" value="Ig-like_dom"/>
</dbReference>
<dbReference type="PROSITE" id="PS50835">
    <property type="entry name" value="IG_LIKE"/>
    <property type="match status" value="2"/>
</dbReference>
<dbReference type="SMART" id="SM00409">
    <property type="entry name" value="IG"/>
    <property type="match status" value="2"/>
</dbReference>
<dbReference type="InterPro" id="IPR013783">
    <property type="entry name" value="Ig-like_fold"/>
</dbReference>
<dbReference type="InterPro" id="IPR037448">
    <property type="entry name" value="Zig-8"/>
</dbReference>
<dbReference type="GO" id="GO:0032589">
    <property type="term" value="C:neuron projection membrane"/>
    <property type="evidence" value="ECO:0007669"/>
    <property type="project" value="TreeGrafter"/>
</dbReference>
<evidence type="ECO:0000313" key="4">
    <source>
        <dbReference type="Proteomes" id="UP000663852"/>
    </source>
</evidence>
<dbReference type="Gene3D" id="2.60.40.10">
    <property type="entry name" value="Immunoglobulins"/>
    <property type="match status" value="2"/>
</dbReference>
<organism evidence="3 4">
    <name type="scientific">Adineta ricciae</name>
    <name type="common">Rotifer</name>
    <dbReference type="NCBI Taxonomy" id="249248"/>
    <lineage>
        <taxon>Eukaryota</taxon>
        <taxon>Metazoa</taxon>
        <taxon>Spiralia</taxon>
        <taxon>Gnathifera</taxon>
        <taxon>Rotifera</taxon>
        <taxon>Eurotatoria</taxon>
        <taxon>Bdelloidea</taxon>
        <taxon>Adinetida</taxon>
        <taxon>Adinetidae</taxon>
        <taxon>Adineta</taxon>
    </lineage>
</organism>
<evidence type="ECO:0000259" key="2">
    <source>
        <dbReference type="PROSITE" id="PS50835"/>
    </source>
</evidence>
<dbReference type="SMART" id="SM00406">
    <property type="entry name" value="IGv"/>
    <property type="match status" value="1"/>
</dbReference>
<keyword evidence="1" id="KW-0732">Signal</keyword>
<accession>A0A814G626</accession>
<gene>
    <name evidence="3" type="ORF">EDS130_LOCUS14448</name>
</gene>
<dbReference type="InterPro" id="IPR036179">
    <property type="entry name" value="Ig-like_dom_sf"/>
</dbReference>
<feature type="signal peptide" evidence="1">
    <location>
        <begin position="1"/>
        <end position="27"/>
    </location>
</feature>
<comment type="caution">
    <text evidence="3">The sequence shown here is derived from an EMBL/GenBank/DDBJ whole genome shotgun (WGS) entry which is preliminary data.</text>
</comment>
<sequence>MHKIFGSTRHVFLLFCFTRLMIQITIADNTFPQILTETTNQTLNISSTAILTCHIRDLGEHHVTWFKYDPLTSLSSPLAVGKQLFTTDERYSISFYSISSRDSLWSLEIYQLRQSDEGTYICKIANRKASVSVSMHLHIQTPMILSPTNVYIEPGGNILLNCTLVLSEHDHDSDENNKRSPITWHFLSNQINKTKPHDVYIRRQSINNTFSSFLIISSAHTTHSGIWTCAYRRQRLSAKILVEKDILKHQRFSALLANSSPRQMTLIQFWTFVFYLFLVFKY</sequence>
<feature type="domain" description="Ig-like" evidence="2">
    <location>
        <begin position="32"/>
        <end position="134"/>
    </location>
</feature>
<dbReference type="Proteomes" id="UP000663852">
    <property type="component" value="Unassembled WGS sequence"/>
</dbReference>
<dbReference type="SMART" id="SM00408">
    <property type="entry name" value="IGc2"/>
    <property type="match status" value="2"/>
</dbReference>
<dbReference type="InterPro" id="IPR003599">
    <property type="entry name" value="Ig_sub"/>
</dbReference>
<dbReference type="GO" id="GO:0050808">
    <property type="term" value="P:synapse organization"/>
    <property type="evidence" value="ECO:0007669"/>
    <property type="project" value="TreeGrafter"/>
</dbReference>
<reference evidence="3" key="1">
    <citation type="submission" date="2021-02" db="EMBL/GenBank/DDBJ databases">
        <authorList>
            <person name="Nowell W R."/>
        </authorList>
    </citation>
    <scope>NUCLEOTIDE SEQUENCE</scope>
</reference>
<protein>
    <recommendedName>
        <fullName evidence="2">Ig-like domain-containing protein</fullName>
    </recommendedName>
</protein>
<dbReference type="Pfam" id="PF07679">
    <property type="entry name" value="I-set"/>
    <property type="match status" value="1"/>
</dbReference>
<feature type="domain" description="Ig-like" evidence="2">
    <location>
        <begin position="142"/>
        <end position="229"/>
    </location>
</feature>
<dbReference type="InterPro" id="IPR013098">
    <property type="entry name" value="Ig_I-set"/>
</dbReference>
<name>A0A814G626_ADIRI</name>
<dbReference type="InterPro" id="IPR003598">
    <property type="entry name" value="Ig_sub2"/>
</dbReference>
<dbReference type="AlphaFoldDB" id="A0A814G626"/>
<evidence type="ECO:0000256" key="1">
    <source>
        <dbReference type="SAM" id="SignalP"/>
    </source>
</evidence>
<evidence type="ECO:0000313" key="3">
    <source>
        <dbReference type="EMBL" id="CAF0992198.1"/>
    </source>
</evidence>
<dbReference type="PANTHER" id="PTHR23279:SF36">
    <property type="entry name" value="DEFECTIVE PROBOSCIS EXTENSION RESPONSE 9, ISOFORM A"/>
    <property type="match status" value="1"/>
</dbReference>
<dbReference type="PANTHER" id="PTHR23279">
    <property type="entry name" value="DEFECTIVE PROBOSCIS EXTENSION RESPONSE DPR -RELATED"/>
    <property type="match status" value="1"/>
</dbReference>
<dbReference type="SUPFAM" id="SSF48726">
    <property type="entry name" value="Immunoglobulin"/>
    <property type="match status" value="2"/>
</dbReference>
<dbReference type="OrthoDB" id="190835at2759"/>
<feature type="chain" id="PRO_5032506133" description="Ig-like domain-containing protein" evidence="1">
    <location>
        <begin position="28"/>
        <end position="282"/>
    </location>
</feature>
<dbReference type="EMBL" id="CAJNOJ010000059">
    <property type="protein sequence ID" value="CAF0992198.1"/>
    <property type="molecule type" value="Genomic_DNA"/>
</dbReference>
<proteinExistence type="predicted"/>